<dbReference type="AlphaFoldDB" id="A0A7D9K7C1"/>
<dbReference type="PANTHER" id="PTHR20856">
    <property type="entry name" value="DNA-DIRECTED RNA POLYMERASE I SUBUNIT 2"/>
    <property type="match status" value="1"/>
</dbReference>
<proteinExistence type="inferred from homology"/>
<feature type="non-terminal residue" evidence="7">
    <location>
        <position position="1"/>
    </location>
</feature>
<evidence type="ECO:0000256" key="4">
    <source>
        <dbReference type="ARBA" id="ARBA00022679"/>
    </source>
</evidence>
<protein>
    <recommendedName>
        <fullName evidence="2">DNA-directed RNA polymerase</fullName>
        <ecNumber evidence="2">2.7.7.6</ecNumber>
    </recommendedName>
</protein>
<organism evidence="7 8">
    <name type="scientific">Paramuricea clavata</name>
    <name type="common">Red gorgonian</name>
    <name type="synonym">Violescent sea-whip</name>
    <dbReference type="NCBI Taxonomy" id="317549"/>
    <lineage>
        <taxon>Eukaryota</taxon>
        <taxon>Metazoa</taxon>
        <taxon>Cnidaria</taxon>
        <taxon>Anthozoa</taxon>
        <taxon>Octocorallia</taxon>
        <taxon>Malacalcyonacea</taxon>
        <taxon>Plexauridae</taxon>
        <taxon>Paramuricea</taxon>
    </lineage>
</organism>
<dbReference type="EMBL" id="CACRXK020030218">
    <property type="protein sequence ID" value="CAB4042485.1"/>
    <property type="molecule type" value="Genomic_DNA"/>
</dbReference>
<accession>A0A7D9K7C1</accession>
<evidence type="ECO:0000256" key="5">
    <source>
        <dbReference type="ARBA" id="ARBA00022695"/>
    </source>
</evidence>
<keyword evidence="3 7" id="KW-0240">DNA-directed RNA polymerase</keyword>
<sequence>ITTHMEIKPTGFLSAIASLTPYSDFNQSPRNMYQCQMGKQTMGTPCHSLPFRGDNKLYRIQTPQCPLVRPMAHDEFNVDNYPLGTNAVVAVISYTGYDMEDAMILNKSSFERGFSHGTVYKTE</sequence>
<dbReference type="InterPro" id="IPR014724">
    <property type="entry name" value="RNA_pol_RPB2_OB-fold"/>
</dbReference>
<evidence type="ECO:0000256" key="3">
    <source>
        <dbReference type="ARBA" id="ARBA00022478"/>
    </source>
</evidence>
<gene>
    <name evidence="7" type="ORF">PACLA_8A088526</name>
</gene>
<dbReference type="Gene3D" id="2.40.50.150">
    <property type="match status" value="1"/>
</dbReference>
<evidence type="ECO:0000313" key="7">
    <source>
        <dbReference type="EMBL" id="CAB4042485.1"/>
    </source>
</evidence>
<keyword evidence="6" id="KW-0804">Transcription</keyword>
<name>A0A7D9K7C1_PARCT</name>
<dbReference type="OrthoDB" id="10248617at2759"/>
<evidence type="ECO:0000256" key="6">
    <source>
        <dbReference type="ARBA" id="ARBA00023163"/>
    </source>
</evidence>
<dbReference type="SUPFAM" id="SSF64484">
    <property type="entry name" value="beta and beta-prime subunits of DNA dependent RNA-polymerase"/>
    <property type="match status" value="1"/>
</dbReference>
<dbReference type="InterPro" id="IPR007120">
    <property type="entry name" value="DNA-dir_RNAP_su2_dom"/>
</dbReference>
<dbReference type="Gene3D" id="2.40.270.10">
    <property type="entry name" value="DNA-directed RNA polymerase, subunit 2, domain 6"/>
    <property type="match status" value="1"/>
</dbReference>
<dbReference type="GO" id="GO:0003899">
    <property type="term" value="F:DNA-directed RNA polymerase activity"/>
    <property type="evidence" value="ECO:0007669"/>
    <property type="project" value="UniProtKB-EC"/>
</dbReference>
<dbReference type="EC" id="2.7.7.6" evidence="2"/>
<keyword evidence="5" id="KW-0548">Nucleotidyltransferase</keyword>
<comment type="similarity">
    <text evidence="1">Belongs to the RNA polymerase beta chain family.</text>
</comment>
<dbReference type="GO" id="GO:0000428">
    <property type="term" value="C:DNA-directed RNA polymerase complex"/>
    <property type="evidence" value="ECO:0007669"/>
    <property type="project" value="UniProtKB-KW"/>
</dbReference>
<feature type="non-terminal residue" evidence="7">
    <location>
        <position position="123"/>
    </location>
</feature>
<keyword evidence="8" id="KW-1185">Reference proteome</keyword>
<dbReference type="Pfam" id="PF00562">
    <property type="entry name" value="RNA_pol_Rpb2_6"/>
    <property type="match status" value="1"/>
</dbReference>
<comment type="caution">
    <text evidence="7">The sequence shown here is derived from an EMBL/GenBank/DDBJ whole genome shotgun (WGS) entry which is preliminary data.</text>
</comment>
<dbReference type="GO" id="GO:0003677">
    <property type="term" value="F:DNA binding"/>
    <property type="evidence" value="ECO:0007669"/>
    <property type="project" value="InterPro"/>
</dbReference>
<keyword evidence="4" id="KW-0808">Transferase</keyword>
<dbReference type="InterPro" id="IPR015712">
    <property type="entry name" value="DNA-dir_RNA_pol_su2"/>
</dbReference>
<evidence type="ECO:0000256" key="1">
    <source>
        <dbReference type="ARBA" id="ARBA00006835"/>
    </source>
</evidence>
<evidence type="ECO:0000313" key="8">
    <source>
        <dbReference type="Proteomes" id="UP001152795"/>
    </source>
</evidence>
<dbReference type="GO" id="GO:0006351">
    <property type="term" value="P:DNA-templated transcription"/>
    <property type="evidence" value="ECO:0007669"/>
    <property type="project" value="InterPro"/>
</dbReference>
<reference evidence="7" key="1">
    <citation type="submission" date="2020-04" db="EMBL/GenBank/DDBJ databases">
        <authorList>
            <person name="Alioto T."/>
            <person name="Alioto T."/>
            <person name="Gomez Garrido J."/>
        </authorList>
    </citation>
    <scope>NUCLEOTIDE SEQUENCE</scope>
    <source>
        <strain evidence="7">A484AB</strain>
    </source>
</reference>
<dbReference type="InterPro" id="IPR037033">
    <property type="entry name" value="DNA-dir_RNAP_su2_hyb_sf"/>
</dbReference>
<dbReference type="Proteomes" id="UP001152795">
    <property type="component" value="Unassembled WGS sequence"/>
</dbReference>
<dbReference type="GO" id="GO:0032549">
    <property type="term" value="F:ribonucleoside binding"/>
    <property type="evidence" value="ECO:0007669"/>
    <property type="project" value="InterPro"/>
</dbReference>
<evidence type="ECO:0000256" key="2">
    <source>
        <dbReference type="ARBA" id="ARBA00012418"/>
    </source>
</evidence>